<comment type="caution">
    <text evidence="3">The sequence shown here is derived from an EMBL/GenBank/DDBJ whole genome shotgun (WGS) entry which is preliminary data.</text>
</comment>
<dbReference type="PANTHER" id="PTHR43022:SF1">
    <property type="entry name" value="PROTEIN SMF"/>
    <property type="match status" value="1"/>
</dbReference>
<dbReference type="SUPFAM" id="SSF102405">
    <property type="entry name" value="MCP/YpsA-like"/>
    <property type="match status" value="1"/>
</dbReference>
<evidence type="ECO:0000259" key="2">
    <source>
        <dbReference type="Pfam" id="PF02481"/>
    </source>
</evidence>
<comment type="similarity">
    <text evidence="1">Belongs to the DprA/Smf family.</text>
</comment>
<evidence type="ECO:0000256" key="1">
    <source>
        <dbReference type="ARBA" id="ARBA00006525"/>
    </source>
</evidence>
<evidence type="ECO:0000313" key="4">
    <source>
        <dbReference type="EMBL" id="MSC33617.1"/>
    </source>
</evidence>
<gene>
    <name evidence="4" type="ORF">GKD88_10845</name>
    <name evidence="3" type="ORF">GKE08_11045</name>
</gene>
<dbReference type="EMBL" id="WKPI01000018">
    <property type="protein sequence ID" value="MSC33617.1"/>
    <property type="molecule type" value="Genomic_DNA"/>
</dbReference>
<dbReference type="GO" id="GO:0009294">
    <property type="term" value="P:DNA-mediated transformation"/>
    <property type="evidence" value="ECO:0007669"/>
    <property type="project" value="InterPro"/>
</dbReference>
<dbReference type="Gene3D" id="3.40.50.450">
    <property type="match status" value="1"/>
</dbReference>
<dbReference type="GeneID" id="42457395"/>
<dbReference type="InterPro" id="IPR057666">
    <property type="entry name" value="DrpA_SLOG"/>
</dbReference>
<dbReference type="RefSeq" id="WP_020225615.1">
    <property type="nucleotide sequence ID" value="NZ_CABKSC010000003.1"/>
</dbReference>
<dbReference type="EMBL" id="WKPJ01000016">
    <property type="protein sequence ID" value="MSA89862.1"/>
    <property type="molecule type" value="Genomic_DNA"/>
</dbReference>
<dbReference type="Proteomes" id="UP000480929">
    <property type="component" value="Unassembled WGS sequence"/>
</dbReference>
<sequence>MDRNQILELMKEIYTAAEAAEYLNISTQRLHQLVQDGSLIPIKSNKSVTLFYKPDLDNRKISNFSNSKINDNNNHFDINVPYVRDAILYFTIQQYFNCNDKRTERFIQDLTINFGFDYRNGLKNNIPFLANHLHVKDADFYQVYGKVKNSFSTLTDDVILLEKGGTLYPKQLADTVDAPPYLFLKGDVHLLEEKSISVVGSRIASTSSLENTDRLVRSLCRRNLVINAGLAKGIDTASHTAALKYGGKTIAVIGTPINKYYPKENKELQIEIENNGLVVSQFPPCNEVFKWNFPTRNATMSGISLATVIMHAGETSGALKQADYALKQGRDVLIPKSAVMNESLKWPRNYVDKGAKVFSNLKEILMILNHNQALEDWFDSTSLEEVSDVEMD</sequence>
<accession>A0A6N7S877</accession>
<dbReference type="OrthoDB" id="9785707at2"/>
<keyword evidence="6" id="KW-1185">Reference proteome</keyword>
<dbReference type="Proteomes" id="UP000433575">
    <property type="component" value="Unassembled WGS sequence"/>
</dbReference>
<dbReference type="AlphaFoldDB" id="A0A6N7S877"/>
<evidence type="ECO:0000313" key="3">
    <source>
        <dbReference type="EMBL" id="MSA89862.1"/>
    </source>
</evidence>
<dbReference type="Pfam" id="PF02481">
    <property type="entry name" value="DNA_processg_A"/>
    <property type="match status" value="1"/>
</dbReference>
<evidence type="ECO:0000313" key="6">
    <source>
        <dbReference type="Proteomes" id="UP000480929"/>
    </source>
</evidence>
<feature type="domain" description="Smf/DprA SLOG" evidence="2">
    <location>
        <begin position="166"/>
        <end position="367"/>
    </location>
</feature>
<name>A0A6N7S877_9FIRM</name>
<protein>
    <submittedName>
        <fullName evidence="3">DNA processing protein DprA</fullName>
    </submittedName>
</protein>
<evidence type="ECO:0000313" key="5">
    <source>
        <dbReference type="Proteomes" id="UP000433575"/>
    </source>
</evidence>
<dbReference type="InterPro" id="IPR003488">
    <property type="entry name" value="DprA"/>
</dbReference>
<organism evidence="3 5">
    <name type="scientific">Holdemania massiliensis</name>
    <dbReference type="NCBI Taxonomy" id="1468449"/>
    <lineage>
        <taxon>Bacteria</taxon>
        <taxon>Bacillati</taxon>
        <taxon>Bacillota</taxon>
        <taxon>Erysipelotrichia</taxon>
        <taxon>Erysipelotrichales</taxon>
        <taxon>Erysipelotrichaceae</taxon>
        <taxon>Holdemania</taxon>
    </lineage>
</organism>
<dbReference type="PANTHER" id="PTHR43022">
    <property type="entry name" value="PROTEIN SMF"/>
    <property type="match status" value="1"/>
</dbReference>
<reference evidence="5 6" key="1">
    <citation type="journal article" date="2019" name="Nat. Med.">
        <title>A library of human gut bacterial isolates paired with longitudinal multiomics data enables mechanistic microbiome research.</title>
        <authorList>
            <person name="Poyet M."/>
            <person name="Groussin M."/>
            <person name="Gibbons S.M."/>
            <person name="Avila-Pacheco J."/>
            <person name="Jiang X."/>
            <person name="Kearney S.M."/>
            <person name="Perrotta A.R."/>
            <person name="Berdy B."/>
            <person name="Zhao S."/>
            <person name="Lieberman T.D."/>
            <person name="Swanson P.K."/>
            <person name="Smith M."/>
            <person name="Roesemann S."/>
            <person name="Alexander J.E."/>
            <person name="Rich S.A."/>
            <person name="Livny J."/>
            <person name="Vlamakis H."/>
            <person name="Clish C."/>
            <person name="Bullock K."/>
            <person name="Deik A."/>
            <person name="Scott J."/>
            <person name="Pierce K.A."/>
            <person name="Xavier R.J."/>
            <person name="Alm E.J."/>
        </authorList>
    </citation>
    <scope>NUCLEOTIDE SEQUENCE [LARGE SCALE GENOMIC DNA]</scope>
    <source>
        <strain evidence="3 5">BIOML-A4</strain>
        <strain evidence="4 6">BIOML-A5</strain>
    </source>
</reference>
<proteinExistence type="inferred from homology"/>